<evidence type="ECO:0000256" key="1">
    <source>
        <dbReference type="SAM" id="Phobius"/>
    </source>
</evidence>
<dbReference type="RefSeq" id="WP_266015092.1">
    <property type="nucleotide sequence ID" value="NZ_JAPFQP010000004.1"/>
</dbReference>
<keyword evidence="1" id="KW-0812">Transmembrane</keyword>
<keyword evidence="1" id="KW-0472">Membrane</keyword>
<feature type="transmembrane region" description="Helical" evidence="1">
    <location>
        <begin position="36"/>
        <end position="53"/>
    </location>
</feature>
<evidence type="ECO:0000313" key="2">
    <source>
        <dbReference type="EMBL" id="MCX2720636.1"/>
    </source>
</evidence>
<keyword evidence="1" id="KW-1133">Transmembrane helix</keyword>
<gene>
    <name evidence="2" type="ORF">OO016_13565</name>
</gene>
<comment type="caution">
    <text evidence="2">The sequence shown here is derived from an EMBL/GenBank/DDBJ whole genome shotgun (WGS) entry which is preliminary data.</text>
</comment>
<accession>A0AAE3MNN9</accession>
<organism evidence="2 3">
    <name type="scientific">Lentiprolixibacter aurantiacus</name>
    <dbReference type="NCBI Taxonomy" id="2993939"/>
    <lineage>
        <taxon>Bacteria</taxon>
        <taxon>Pseudomonadati</taxon>
        <taxon>Bacteroidota</taxon>
        <taxon>Flavobacteriia</taxon>
        <taxon>Flavobacteriales</taxon>
        <taxon>Flavobacteriaceae</taxon>
        <taxon>Lentiprolixibacter</taxon>
    </lineage>
</organism>
<dbReference type="EMBL" id="JAPFQP010000004">
    <property type="protein sequence ID" value="MCX2720636.1"/>
    <property type="molecule type" value="Genomic_DNA"/>
</dbReference>
<sequence>MDKKKLISQIIAAIVLYTIISVILEKEYSMETWMNEGKEALIFGAIFGLLMWFRERFRKSE</sequence>
<proteinExistence type="predicted"/>
<dbReference type="Proteomes" id="UP001207116">
    <property type="component" value="Unassembled WGS sequence"/>
</dbReference>
<reference evidence="2" key="1">
    <citation type="submission" date="2022-11" db="EMBL/GenBank/DDBJ databases">
        <title>The characterization of three novel Bacteroidetes species and genomic analysis of their roles in tidal elemental geochemical cycles.</title>
        <authorList>
            <person name="Ma K.-J."/>
        </authorList>
    </citation>
    <scope>NUCLEOTIDE SEQUENCE</scope>
    <source>
        <strain evidence="2">M415</strain>
    </source>
</reference>
<name>A0AAE3MNN9_9FLAO</name>
<protein>
    <submittedName>
        <fullName evidence="2">Uncharacterized protein</fullName>
    </submittedName>
</protein>
<feature type="transmembrane region" description="Helical" evidence="1">
    <location>
        <begin position="6"/>
        <end position="24"/>
    </location>
</feature>
<keyword evidence="3" id="KW-1185">Reference proteome</keyword>
<evidence type="ECO:0000313" key="3">
    <source>
        <dbReference type="Proteomes" id="UP001207116"/>
    </source>
</evidence>
<dbReference type="AlphaFoldDB" id="A0AAE3MNN9"/>